<feature type="domain" description="Periplasmic binding protein" evidence="4">
    <location>
        <begin position="43"/>
        <end position="305"/>
    </location>
</feature>
<dbReference type="Proteomes" id="UP000191931">
    <property type="component" value="Unassembled WGS sequence"/>
</dbReference>
<reference evidence="5 6" key="1">
    <citation type="submission" date="2017-03" db="EMBL/GenBank/DDBJ databases">
        <authorList>
            <person name="Afonso C.L."/>
            <person name="Miller P.J."/>
            <person name="Scott M.A."/>
            <person name="Spackman E."/>
            <person name="Goraichik I."/>
            <person name="Dimitrov K.M."/>
            <person name="Suarez D.L."/>
            <person name="Swayne D.E."/>
        </authorList>
    </citation>
    <scope>NUCLEOTIDE SEQUENCE [LARGE SCALE GENOMIC DNA]</scope>
    <source>
        <strain evidence="5">PRJEB14757</strain>
    </source>
</reference>
<dbReference type="GO" id="GO:0030246">
    <property type="term" value="F:carbohydrate binding"/>
    <property type="evidence" value="ECO:0007669"/>
    <property type="project" value="UniProtKB-ARBA"/>
</dbReference>
<dbReference type="OrthoDB" id="9813037at2"/>
<accession>A0A1W1H5F1</accession>
<dbReference type="Pfam" id="PF13407">
    <property type="entry name" value="Peripla_BP_4"/>
    <property type="match status" value="2"/>
</dbReference>
<dbReference type="PANTHER" id="PTHR46847:SF1">
    <property type="entry name" value="D-ALLOSE-BINDING PERIPLASMIC PROTEIN-RELATED"/>
    <property type="match status" value="1"/>
</dbReference>
<protein>
    <submittedName>
        <fullName evidence="5">D-ribose-binding protein (Modular protein)</fullName>
    </submittedName>
</protein>
<evidence type="ECO:0000256" key="2">
    <source>
        <dbReference type="ARBA" id="ARBA00007639"/>
    </source>
</evidence>
<evidence type="ECO:0000256" key="1">
    <source>
        <dbReference type="ARBA" id="ARBA00004196"/>
    </source>
</evidence>
<name>A0A1W1H5F1_9BACT</name>
<evidence type="ECO:0000313" key="6">
    <source>
        <dbReference type="Proteomes" id="UP000191931"/>
    </source>
</evidence>
<dbReference type="AlphaFoldDB" id="A0A1W1H5F1"/>
<organism evidence="5 6">
    <name type="scientific">Desulfamplus magnetovallimortis</name>
    <dbReference type="NCBI Taxonomy" id="1246637"/>
    <lineage>
        <taxon>Bacteria</taxon>
        <taxon>Pseudomonadati</taxon>
        <taxon>Thermodesulfobacteriota</taxon>
        <taxon>Desulfobacteria</taxon>
        <taxon>Desulfobacterales</taxon>
        <taxon>Desulfobacteraceae</taxon>
        <taxon>Desulfamplus</taxon>
    </lineage>
</organism>
<sequence>MPMVIFFLFWAMIICPVVVFAGSDVGNASVKTANSDSKAGQKVALVMKALSNPFFAKMEKGAKDYAHKNGIHLEVFGVERETDVQEQITIVKRLIQQKYPAIVIAPADSKRLVPVVREAVDKNIVIINIDNALDKNTLGEAGIKVPFVGSDNFLGSRMTGDYVRSKLPKGGNVLYIEGIRGNENADLRRDGFLAGISSAPFKILGTISANWHADEAMNQVADFLSRTKESVDVIACANDVMALGALQAINAFMEGEKRPLVTGYDNIPEVRSELFNGNIQATIEQHPEMMGAYGLKLAVQSLKGETVPVYEPTPLDLVSFDTFGKKVMLSVSNLENPFFTTMVDGAREAAELHGMTIEVVDAKNDNARQLEDISTYLEQGMDLFIVNPTDSVASGPGIELANSVGVPVITVDRHSIDGTVAAHIASDNSQGGRMAAQYIHENFPDGCKILEIQGILGTSAAHERGTGFNDYFREYKGFDIERVTADFDGEKAKKTVREMLGQGRLYDAVFAHNDEMIFGALTAFQESGVAALPILVGFDAIDKVVDAVKKDVISATIAQKPYVMGGMAIGVAADLLRNMDVKSEIRVGLQLIN</sequence>
<dbReference type="GO" id="GO:0030313">
    <property type="term" value="C:cell envelope"/>
    <property type="evidence" value="ECO:0007669"/>
    <property type="project" value="UniProtKB-SubCell"/>
</dbReference>
<proteinExistence type="inferred from homology"/>
<dbReference type="InterPro" id="IPR025997">
    <property type="entry name" value="SBP_2_dom"/>
</dbReference>
<dbReference type="Gene3D" id="3.40.50.2300">
    <property type="match status" value="4"/>
</dbReference>
<dbReference type="EMBL" id="FWEV01000009">
    <property type="protein sequence ID" value="SLM27674.1"/>
    <property type="molecule type" value="Genomic_DNA"/>
</dbReference>
<evidence type="ECO:0000256" key="3">
    <source>
        <dbReference type="ARBA" id="ARBA00022729"/>
    </source>
</evidence>
<evidence type="ECO:0000259" key="4">
    <source>
        <dbReference type="Pfam" id="PF13407"/>
    </source>
</evidence>
<comment type="subcellular location">
    <subcellularLocation>
        <location evidence="1">Cell envelope</location>
    </subcellularLocation>
</comment>
<keyword evidence="6" id="KW-1185">Reference proteome</keyword>
<evidence type="ECO:0000313" key="5">
    <source>
        <dbReference type="EMBL" id="SLM27674.1"/>
    </source>
</evidence>
<dbReference type="CDD" id="cd19970">
    <property type="entry name" value="PBP1_ABC_sugar_binding-like"/>
    <property type="match status" value="1"/>
</dbReference>
<dbReference type="SUPFAM" id="SSF53822">
    <property type="entry name" value="Periplasmic binding protein-like I"/>
    <property type="match status" value="2"/>
</dbReference>
<gene>
    <name evidence="5" type="ORF">MTBBW1_1060025</name>
</gene>
<comment type="similarity">
    <text evidence="2">Belongs to the bacterial solute-binding protein 2 family.</text>
</comment>
<keyword evidence="3" id="KW-0732">Signal</keyword>
<dbReference type="InterPro" id="IPR028082">
    <property type="entry name" value="Peripla_BP_I"/>
</dbReference>
<feature type="domain" description="Periplasmic binding protein" evidence="4">
    <location>
        <begin position="329"/>
        <end position="577"/>
    </location>
</feature>
<dbReference type="PANTHER" id="PTHR46847">
    <property type="entry name" value="D-ALLOSE-BINDING PERIPLASMIC PROTEIN-RELATED"/>
    <property type="match status" value="1"/>
</dbReference>
<dbReference type="STRING" id="1246637.MTBBW1_1060025"/>